<dbReference type="Gene3D" id="2.120.10.30">
    <property type="entry name" value="TolB, C-terminal domain"/>
    <property type="match status" value="2"/>
</dbReference>
<name>A0A6J4NKM2_9ACTN</name>
<dbReference type="AlphaFoldDB" id="A0A6J4NKM2"/>
<dbReference type="SUPFAM" id="SSF69304">
    <property type="entry name" value="Tricorn protease N-terminal domain"/>
    <property type="match status" value="1"/>
</dbReference>
<evidence type="ECO:0000256" key="2">
    <source>
        <dbReference type="SAM" id="MobiDB-lite"/>
    </source>
</evidence>
<feature type="signal peptide" evidence="3">
    <location>
        <begin position="1"/>
        <end position="25"/>
    </location>
</feature>
<dbReference type="PANTHER" id="PTHR36842:SF1">
    <property type="entry name" value="PROTEIN TOLB"/>
    <property type="match status" value="1"/>
</dbReference>
<protein>
    <submittedName>
        <fullName evidence="4">TolB protein, periplasmic protein involved in the tonb-independent uptake of group A colicins</fullName>
    </submittedName>
</protein>
<sequence length="529" mass="55176">MTRRTVLLPALVTVAALATCAAALLAVSAEEAGAAFPGSNGAIVFENFGDWADPISLYSLDPATGSLTRVTDNDDTAFGAVHQDVNSDVSPDGARVAFLRHALWGGRDVGLFVANTDGTGGVTKLTDETTSGVSAPAWSPDERKVAFAARPTNGSGAPVGEPEVYVVDADGAHLKRITDNGLAEQGLSWSPDGTRIAFSTASPDLGGVHVMNADGTGERKVADGAPGHSWPDATQPDWSPDGTRLAFACGASSADLAICTADPDGASGSRRIAADRFGDDPGVKYVSDGSPSWSPDGTRIAFSRNVTFSDWSESRVYTMAADGSDLRRVEGPPYKWAVRPDWGPTPGSQPPPDGPPETSIFFGPSGTTGPFTSFDFVSSRPGAAFECSLDGAAFSPCEGPKRYESLPDGGHAFEVRATDATAGADPTPARLSWSVDARGPVGDVAINGGRARTRDRSVSLAPDATDPGSGVAEMRLRNGRGEWEAWRPYAPSAEWRLSRGEGKKTVLAQYRDGAGNASEVARDSIAYHR</sequence>
<dbReference type="Pfam" id="PF07676">
    <property type="entry name" value="PD40"/>
    <property type="match status" value="4"/>
</dbReference>
<accession>A0A6J4NKM2</accession>
<dbReference type="PANTHER" id="PTHR36842">
    <property type="entry name" value="PROTEIN TOLB HOMOLOG"/>
    <property type="match status" value="1"/>
</dbReference>
<evidence type="ECO:0000313" key="4">
    <source>
        <dbReference type="EMBL" id="CAA9388445.1"/>
    </source>
</evidence>
<evidence type="ECO:0000256" key="1">
    <source>
        <dbReference type="ARBA" id="ARBA00009820"/>
    </source>
</evidence>
<reference evidence="4" key="1">
    <citation type="submission" date="2020-02" db="EMBL/GenBank/DDBJ databases">
        <authorList>
            <person name="Meier V. D."/>
        </authorList>
    </citation>
    <scope>NUCLEOTIDE SEQUENCE</scope>
    <source>
        <strain evidence="4">AVDCRST_MAG03</strain>
    </source>
</reference>
<comment type="similarity">
    <text evidence="1">Belongs to the TolB family.</text>
</comment>
<organism evidence="4">
    <name type="scientific">uncultured Rubrobacteraceae bacterium</name>
    <dbReference type="NCBI Taxonomy" id="349277"/>
    <lineage>
        <taxon>Bacteria</taxon>
        <taxon>Bacillati</taxon>
        <taxon>Actinomycetota</taxon>
        <taxon>Rubrobacteria</taxon>
        <taxon>Rubrobacterales</taxon>
        <taxon>Rubrobacteraceae</taxon>
        <taxon>environmental samples</taxon>
    </lineage>
</organism>
<dbReference type="Gene3D" id="2.120.10.60">
    <property type="entry name" value="Tricorn protease N-terminal domain"/>
    <property type="match status" value="1"/>
</dbReference>
<feature type="chain" id="PRO_5039473376" evidence="3">
    <location>
        <begin position="26"/>
        <end position="529"/>
    </location>
</feature>
<proteinExistence type="inferred from homology"/>
<gene>
    <name evidence="4" type="ORF">AVDCRST_MAG03-426</name>
</gene>
<dbReference type="InterPro" id="IPR011042">
    <property type="entry name" value="6-blade_b-propeller_TolB-like"/>
</dbReference>
<dbReference type="InterPro" id="IPR011659">
    <property type="entry name" value="WD40"/>
</dbReference>
<feature type="region of interest" description="Disordered" evidence="2">
    <location>
        <begin position="339"/>
        <end position="365"/>
    </location>
</feature>
<dbReference type="EMBL" id="CADCUT010000025">
    <property type="protein sequence ID" value="CAA9388445.1"/>
    <property type="molecule type" value="Genomic_DNA"/>
</dbReference>
<keyword evidence="3" id="KW-0732">Signal</keyword>
<evidence type="ECO:0000256" key="3">
    <source>
        <dbReference type="SAM" id="SignalP"/>
    </source>
</evidence>